<organism evidence="2 3">
    <name type="scientific">Ancylomarina salipaludis</name>
    <dbReference type="NCBI Taxonomy" id="2501299"/>
    <lineage>
        <taxon>Bacteria</taxon>
        <taxon>Pseudomonadati</taxon>
        <taxon>Bacteroidota</taxon>
        <taxon>Bacteroidia</taxon>
        <taxon>Marinilabiliales</taxon>
        <taxon>Marinifilaceae</taxon>
        <taxon>Ancylomarina</taxon>
    </lineage>
</organism>
<dbReference type="PANTHER" id="PTHR43739:SF5">
    <property type="entry name" value="EXO-ALPHA-SIALIDASE"/>
    <property type="match status" value="1"/>
</dbReference>
<gene>
    <name evidence="2" type="ORF">EO244_11640</name>
</gene>
<dbReference type="Proteomes" id="UP000289703">
    <property type="component" value="Unassembled WGS sequence"/>
</dbReference>
<dbReference type="SUPFAM" id="SSF110296">
    <property type="entry name" value="Oligoxyloglucan reducing end-specific cellobiohydrolase"/>
    <property type="match status" value="2"/>
</dbReference>
<dbReference type="GO" id="GO:0010411">
    <property type="term" value="P:xyloglucan metabolic process"/>
    <property type="evidence" value="ECO:0007669"/>
    <property type="project" value="TreeGrafter"/>
</dbReference>
<dbReference type="Gene3D" id="2.130.10.10">
    <property type="entry name" value="YVTN repeat-like/Quinoprotein amine dehydrogenase"/>
    <property type="match status" value="4"/>
</dbReference>
<evidence type="ECO:0000313" key="2">
    <source>
        <dbReference type="EMBL" id="RXQ92195.1"/>
    </source>
</evidence>
<protein>
    <submittedName>
        <fullName evidence="2">T9SS type A sorting domain-containing protein</fullName>
    </submittedName>
</protein>
<proteinExistence type="predicted"/>
<evidence type="ECO:0000313" key="3">
    <source>
        <dbReference type="Proteomes" id="UP000289703"/>
    </source>
</evidence>
<dbReference type="InterPro" id="IPR052025">
    <property type="entry name" value="Xyloglucanase_GH74"/>
</dbReference>
<accession>A0A4Q1JL30</accession>
<evidence type="ECO:0000259" key="1">
    <source>
        <dbReference type="Pfam" id="PF18962"/>
    </source>
</evidence>
<dbReference type="AlphaFoldDB" id="A0A4Q1JL30"/>
<feature type="domain" description="Secretion system C-terminal sorting" evidence="1">
    <location>
        <begin position="1187"/>
        <end position="1257"/>
    </location>
</feature>
<dbReference type="CDD" id="cd15482">
    <property type="entry name" value="Sialidase_non-viral"/>
    <property type="match status" value="1"/>
</dbReference>
<dbReference type="OrthoDB" id="9757809at2"/>
<keyword evidence="3" id="KW-1185">Reference proteome</keyword>
<name>A0A4Q1JL30_9BACT</name>
<reference evidence="2 3" key="1">
    <citation type="submission" date="2019-01" db="EMBL/GenBank/DDBJ databases">
        <title>Ancylomarina salipaludis sp. nov., isolated from a salt marsh.</title>
        <authorList>
            <person name="Yoon J.-H."/>
        </authorList>
    </citation>
    <scope>NUCLEOTIDE SEQUENCE [LARGE SCALE GENOMIC DNA]</scope>
    <source>
        <strain evidence="2 3">SHSM-M15</strain>
    </source>
</reference>
<dbReference type="EMBL" id="SAXA01000010">
    <property type="protein sequence ID" value="RXQ92195.1"/>
    <property type="molecule type" value="Genomic_DNA"/>
</dbReference>
<sequence length="1261" mass="140091">MSSLENYQSMKKKYLLGTVGILALSAILIGNYTQPAGKEFCFGNFTPKEFWQKQFQEKKVKRMVGYSKANKPDMYGKYFKDITTKIGESESGYKMNYKTLELENARNNGSKLKSTKAALNFIQRGPANIGGRTRAIIVDPDDPNKNTWIAGSATGGIWRTTDGAENWTHLSDDLTNLSVNALVMANSDHSIIYAGTGESFPGGAGNMGNGIWKSVDRGANWTQLVNTATDEKFSYTNRLWVNPVNADIVIAATEYGIFKSKDGGENWNQVYESDPLLYGVDDLAAHPEEENIIYAGEGRKGILRTTDGGDTWELFSRGLAIGTRYEIAVSPVNKDIVYTSINISEAESTVFVSWDKATNWYRYKDEDSIEINENLLGGQGNYNNTIVAHPFIDSVVFVGGVNMWKLAINHTTTKIAPAIKAAYTVNTDFLSFVNFEGSHLGGGLNSEGGTNLLDSDWTSIEIRFGEGISQMAHRFIVPDQATSGVANSSYTYADYKEVPFQVWDITNNKQLMVSFRDQERDGSYNLYTRKGEGKEYGDLGREYIFINAVEYNADTPDNNIAKAGGHMYKSMYMIWPELKEGAIWEAENLPESKIIVEYGAIELAGGETISVADAYGNVGGANSYQQAFARGETKIEGLHPDHHNITIIPGEDNNFRIINGNDGGIGVSEDNGVTFKQKPNNYITTQFYGVAKNPEANEYMGGMQDNGTWQSAADEDASSSSNYYFRLGGDGFECLWHSKDPKKLLGSIYYNSIYKSLDGGNNWSAISGISYQDGPFITRLSASKWHPDVVFAIAKAGVYKSTDFGANWKLKRINSYWAGATSKHNVEVSLADPNIVWAGAAMVKDGEYKIHVSKDEGETFTAVNEYEEKDMRAYISGIATHPSEPSTAYLLFAVSKSPKILRTTDLGQSWEDISGFGTGEKSSNGFPDVVTHSLLVMPHAPNIIWAGTEIGLFESTDNGANWHAVISNMPPVSIYDMHIVGKQVIFATHGRGVWSVDVPEIDKVPEISEYKEVDNKVIKLDMDVKVNYDQLDVYLNGELNQVISSPDLGALNILFDVEEFGVYSSYVVGHIGQETFKSNVQELEVKDKTPVISSFEVLDDYKMNIQMDVTVPYDKLEVYLDNNLYETVNHSTLGTINIKVDVDEARVYETYAIGYIFDTSFQSDSKFAEMIPTGVETIHNEVDDFKIYPNPCRGEFRLQLNSSKQAYTLEIFNLMGRKVYVKKDENLGTNSIFINSLQNGVYIVRITSGNETFSSKLRVLK</sequence>
<dbReference type="InterPro" id="IPR026444">
    <property type="entry name" value="Secre_tail"/>
</dbReference>
<dbReference type="PANTHER" id="PTHR43739">
    <property type="entry name" value="XYLOGLUCANASE (EUROFUNG)"/>
    <property type="match status" value="1"/>
</dbReference>
<dbReference type="Pfam" id="PF18962">
    <property type="entry name" value="Por_Secre_tail"/>
    <property type="match status" value="1"/>
</dbReference>
<dbReference type="NCBIfam" id="TIGR04183">
    <property type="entry name" value="Por_Secre_tail"/>
    <property type="match status" value="1"/>
</dbReference>
<comment type="caution">
    <text evidence="2">The sequence shown here is derived from an EMBL/GenBank/DDBJ whole genome shotgun (WGS) entry which is preliminary data.</text>
</comment>
<dbReference type="InterPro" id="IPR015943">
    <property type="entry name" value="WD40/YVTN_repeat-like_dom_sf"/>
</dbReference>